<keyword evidence="4" id="KW-1185">Reference proteome</keyword>
<evidence type="ECO:0000256" key="2">
    <source>
        <dbReference type="SAM" id="MobiDB-lite"/>
    </source>
</evidence>
<comment type="caution">
    <text evidence="3">The sequence shown here is derived from an EMBL/GenBank/DDBJ whole genome shotgun (WGS) entry which is preliminary data.</text>
</comment>
<dbReference type="EMBL" id="VIIS01000048">
    <property type="protein sequence ID" value="KAF0314082.1"/>
    <property type="molecule type" value="Genomic_DNA"/>
</dbReference>
<evidence type="ECO:0000313" key="4">
    <source>
        <dbReference type="Proteomes" id="UP000440578"/>
    </source>
</evidence>
<keyword evidence="1" id="KW-0175">Coiled coil</keyword>
<name>A0A6A4XGV7_AMPAM</name>
<dbReference type="OrthoDB" id="6397416at2759"/>
<gene>
    <name evidence="3" type="ORF">FJT64_001545</name>
</gene>
<proteinExistence type="predicted"/>
<feature type="compositionally biased region" description="Low complexity" evidence="2">
    <location>
        <begin position="27"/>
        <end position="57"/>
    </location>
</feature>
<sequence>MSTPSINDEADSELPSTEVPTTESEIKTTSTAGTGSTEDTTSGAASGSASTSESSSSVKKESSTTDGSPDSSPTITSDTKEADGGEAEEGGGGGGEDEAEEPPPPPPKPKPKKKSAPPPPPAGDAGEVDVAGDISMQYEKKFKDILRERRKKAEAELAAKNKNKATIDEMNAYYKAWVTADYEKRKEQPKSHEAAKKRRQDAVRQKKAQEAFCTWLQYKKQQLKMERRRYRLQRKERRQLVQKRSRAASERAYECWLAEKRRQHRAEGRPAGHYPPVVHTRDMSVLYAKSYKAAMEARGPRCASASGRLQGGSEFHDVENVYCPEHKTEYRLETKRTASGSCYRLTSVRKLD</sequence>
<protein>
    <submittedName>
        <fullName evidence="3">Uncharacterized protein</fullName>
    </submittedName>
</protein>
<feature type="region of interest" description="Disordered" evidence="2">
    <location>
        <begin position="183"/>
        <end position="203"/>
    </location>
</feature>
<accession>A0A6A4XGV7</accession>
<feature type="coiled-coil region" evidence="1">
    <location>
        <begin position="143"/>
        <end position="170"/>
    </location>
</feature>
<dbReference type="Proteomes" id="UP000440578">
    <property type="component" value="Unassembled WGS sequence"/>
</dbReference>
<evidence type="ECO:0000256" key="1">
    <source>
        <dbReference type="SAM" id="Coils"/>
    </source>
</evidence>
<feature type="compositionally biased region" description="Polar residues" evidence="2">
    <location>
        <begin position="14"/>
        <end position="23"/>
    </location>
</feature>
<organism evidence="3 4">
    <name type="scientific">Amphibalanus amphitrite</name>
    <name type="common">Striped barnacle</name>
    <name type="synonym">Balanus amphitrite</name>
    <dbReference type="NCBI Taxonomy" id="1232801"/>
    <lineage>
        <taxon>Eukaryota</taxon>
        <taxon>Metazoa</taxon>
        <taxon>Ecdysozoa</taxon>
        <taxon>Arthropoda</taxon>
        <taxon>Crustacea</taxon>
        <taxon>Multicrustacea</taxon>
        <taxon>Cirripedia</taxon>
        <taxon>Thoracica</taxon>
        <taxon>Thoracicalcarea</taxon>
        <taxon>Balanomorpha</taxon>
        <taxon>Balanoidea</taxon>
        <taxon>Balanidae</taxon>
        <taxon>Amphibalaninae</taxon>
        <taxon>Amphibalanus</taxon>
    </lineage>
</organism>
<feature type="region of interest" description="Disordered" evidence="2">
    <location>
        <begin position="1"/>
        <end position="134"/>
    </location>
</feature>
<dbReference type="AlphaFoldDB" id="A0A6A4XGV7"/>
<feature type="compositionally biased region" description="Acidic residues" evidence="2">
    <location>
        <begin position="84"/>
        <end position="101"/>
    </location>
</feature>
<evidence type="ECO:0000313" key="3">
    <source>
        <dbReference type="EMBL" id="KAF0314082.1"/>
    </source>
</evidence>
<feature type="compositionally biased region" description="Low complexity" evidence="2">
    <location>
        <begin position="64"/>
        <end position="77"/>
    </location>
</feature>
<reference evidence="3 4" key="1">
    <citation type="submission" date="2019-07" db="EMBL/GenBank/DDBJ databases">
        <title>Draft genome assembly of a fouling barnacle, Amphibalanus amphitrite (Darwin, 1854): The first reference genome for Thecostraca.</title>
        <authorList>
            <person name="Kim W."/>
        </authorList>
    </citation>
    <scope>NUCLEOTIDE SEQUENCE [LARGE SCALE GENOMIC DNA]</scope>
    <source>
        <strain evidence="3">SNU_AA5</strain>
        <tissue evidence="3">Soma without cirri and trophi</tissue>
    </source>
</reference>